<proteinExistence type="predicted"/>
<dbReference type="PROSITE" id="PS50879">
    <property type="entry name" value="RNASE_H_1"/>
    <property type="match status" value="1"/>
</dbReference>
<keyword evidence="3" id="KW-1185">Reference proteome</keyword>
<evidence type="ECO:0000259" key="1">
    <source>
        <dbReference type="PROSITE" id="PS50879"/>
    </source>
</evidence>
<accession>A0A397VCI2</accession>
<dbReference type="OrthoDB" id="2408008at2759"/>
<dbReference type="Proteomes" id="UP000266673">
    <property type="component" value="Unassembled WGS sequence"/>
</dbReference>
<evidence type="ECO:0000313" key="2">
    <source>
        <dbReference type="EMBL" id="RIB17026.1"/>
    </source>
</evidence>
<dbReference type="SUPFAM" id="SSF53098">
    <property type="entry name" value="Ribonuclease H-like"/>
    <property type="match status" value="1"/>
</dbReference>
<feature type="domain" description="RNase H type-1" evidence="1">
    <location>
        <begin position="165"/>
        <end position="306"/>
    </location>
</feature>
<dbReference type="Pfam" id="PF00075">
    <property type="entry name" value="RNase_H"/>
    <property type="match status" value="1"/>
</dbReference>
<reference evidence="2 3" key="1">
    <citation type="submission" date="2018-06" db="EMBL/GenBank/DDBJ databases">
        <title>Comparative genomics reveals the genomic features of Rhizophagus irregularis, R. cerebriforme, R. diaphanum and Gigaspora rosea, and their symbiotic lifestyle signature.</title>
        <authorList>
            <person name="Morin E."/>
            <person name="San Clemente H."/>
            <person name="Chen E.C.H."/>
            <person name="De La Providencia I."/>
            <person name="Hainaut M."/>
            <person name="Kuo A."/>
            <person name="Kohler A."/>
            <person name="Murat C."/>
            <person name="Tang N."/>
            <person name="Roy S."/>
            <person name="Loubradou J."/>
            <person name="Henrissat B."/>
            <person name="Grigoriev I.V."/>
            <person name="Corradi N."/>
            <person name="Roux C."/>
            <person name="Martin F.M."/>
        </authorList>
    </citation>
    <scope>NUCLEOTIDE SEQUENCE [LARGE SCALE GENOMIC DNA]</scope>
    <source>
        <strain evidence="2 3">DAOM 194757</strain>
    </source>
</reference>
<dbReference type="GO" id="GO:0003676">
    <property type="term" value="F:nucleic acid binding"/>
    <property type="evidence" value="ECO:0007669"/>
    <property type="project" value="InterPro"/>
</dbReference>
<protein>
    <recommendedName>
        <fullName evidence="1">RNase H type-1 domain-containing protein</fullName>
    </recommendedName>
</protein>
<dbReference type="Gene3D" id="3.30.420.10">
    <property type="entry name" value="Ribonuclease H-like superfamily/Ribonuclease H"/>
    <property type="match status" value="1"/>
</dbReference>
<organism evidence="2 3">
    <name type="scientific">Gigaspora rosea</name>
    <dbReference type="NCBI Taxonomy" id="44941"/>
    <lineage>
        <taxon>Eukaryota</taxon>
        <taxon>Fungi</taxon>
        <taxon>Fungi incertae sedis</taxon>
        <taxon>Mucoromycota</taxon>
        <taxon>Glomeromycotina</taxon>
        <taxon>Glomeromycetes</taxon>
        <taxon>Diversisporales</taxon>
        <taxon>Gigasporaceae</taxon>
        <taxon>Gigaspora</taxon>
    </lineage>
</organism>
<name>A0A397VCI2_9GLOM</name>
<dbReference type="AlphaFoldDB" id="A0A397VCI2"/>
<evidence type="ECO:0000313" key="3">
    <source>
        <dbReference type="Proteomes" id="UP000266673"/>
    </source>
</evidence>
<sequence length="580" mass="67182">MGIYYEPEHVQFNIELLEQVQVQVQQQIRRIRDIAAFGQIPNWFKELEKIVLENGRSRKIKREFQHNTNGIKPQVRINQKAISDKNPRRNGVVEWNSLKENKENSSPEKHNKVPIQERKLLNVIQVKKTDIVDVSSWVRKQEQEKTVGNTNRKEELWKVLKENQSINEVVFYTDSLLGGRDTENFRMGHSLVQIGNNGKVIREIIGRSKNWFLSTRAEIIAILKAIFISPSGSKIEIHTDSQAAIDKIRSLNRKFTSKKTKDAGILGLIKENIEVKNIQVHMKKVKAHTGIKYNERGDVLAKQESALDEYIRYLPTETQGMLIKPTWNGAAIELLIRKFVNMVLETYYKAEWTFCKNQNDNLHLSKKGKKDWKTFRDLWKGFIKLANEFMDANPSNRPSVSYISEELFRCITFRTIAAPMEIEKGPVATMATTTAVSPATLPPNFLTIPTNEKDLVEKEYLRRTLTNTDSNTKKRREKLARGIMSTEIRTSLKRVRREHRMGKKEGITRQAKVGNRVKNRRKTTDKNDTISIEKKNKKDNIVNCIQIAIDEVNKWVETGSWIHHLTKMDEEATPTLTSRI</sequence>
<comment type="caution">
    <text evidence="2">The sequence shown here is derived from an EMBL/GenBank/DDBJ whole genome shotgun (WGS) entry which is preliminary data.</text>
</comment>
<dbReference type="InterPro" id="IPR036397">
    <property type="entry name" value="RNaseH_sf"/>
</dbReference>
<gene>
    <name evidence="2" type="ORF">C2G38_2188405</name>
</gene>
<dbReference type="InterPro" id="IPR002156">
    <property type="entry name" value="RNaseH_domain"/>
</dbReference>
<dbReference type="InterPro" id="IPR012337">
    <property type="entry name" value="RNaseH-like_sf"/>
</dbReference>
<dbReference type="GO" id="GO:0004523">
    <property type="term" value="F:RNA-DNA hybrid ribonuclease activity"/>
    <property type="evidence" value="ECO:0007669"/>
    <property type="project" value="InterPro"/>
</dbReference>
<dbReference type="EMBL" id="QKWP01000635">
    <property type="protein sequence ID" value="RIB17026.1"/>
    <property type="molecule type" value="Genomic_DNA"/>
</dbReference>